<dbReference type="GO" id="GO:0005886">
    <property type="term" value="C:plasma membrane"/>
    <property type="evidence" value="ECO:0007669"/>
    <property type="project" value="UniProtKB-SubCell"/>
</dbReference>
<comment type="similarity">
    <text evidence="2">Belongs to the UPF0718 family.</text>
</comment>
<evidence type="ECO:0000256" key="5">
    <source>
        <dbReference type="ARBA" id="ARBA00022989"/>
    </source>
</evidence>
<proteinExistence type="inferred from homology"/>
<feature type="transmembrane region" description="Helical" evidence="7">
    <location>
        <begin position="283"/>
        <end position="302"/>
    </location>
</feature>
<dbReference type="Pfam" id="PF03773">
    <property type="entry name" value="ArsP_1"/>
    <property type="match status" value="1"/>
</dbReference>
<sequence>MQPQPNIAQEMLADAVDIFQCCILTWDFLPVVLPAYLLAGAIAAFVPIDKVLRYLNLRARQWLAYLAGIFTGFIVSVCSCNIVPLGASIYRRGAGVGPAFAFLYAGPGLNLVALVWTFQVFGGVFGLWRLGGAIVTSLVIGIVMALLFRSEQTRAAQPALATDGGTVEFALSELGQRYPHRSWFVVACLMVLLILGAKGLPWAVRIPALVGCTAALIWAFSKWFEPYEVKEWLWESWRFMKMTLPILVPAVLLIAFIARKVPLEWFATTAEGQKPFLFLGDNSLRATFLASVFGSVMYFPILTEIPFVKAFLKQGMGVAPAMAILLGGPGTSLPGAILIARFFGWKKMLVYEILEIGMNTLVAYSFGRLFGDYKCPCLTGAERHANLEWVSVASALIATAIVATVLIAWRRSKWSSVNA</sequence>
<feature type="transmembrane region" description="Helical" evidence="7">
    <location>
        <begin position="99"/>
        <end position="121"/>
    </location>
</feature>
<evidence type="ECO:0000256" key="2">
    <source>
        <dbReference type="ARBA" id="ARBA00006386"/>
    </source>
</evidence>
<comment type="caution">
    <text evidence="8">The sequence shown here is derived from an EMBL/GenBank/DDBJ whole genome shotgun (WGS) entry which is preliminary data.</text>
</comment>
<evidence type="ECO:0000256" key="3">
    <source>
        <dbReference type="ARBA" id="ARBA00022475"/>
    </source>
</evidence>
<feature type="transmembrane region" description="Helical" evidence="7">
    <location>
        <begin position="62"/>
        <end position="87"/>
    </location>
</feature>
<evidence type="ECO:0000313" key="9">
    <source>
        <dbReference type="Proteomes" id="UP000236173"/>
    </source>
</evidence>
<dbReference type="PANTHER" id="PTHR43299:SF1">
    <property type="entry name" value="UPF0718 PROTEIN YRAQ"/>
    <property type="match status" value="1"/>
</dbReference>
<organism evidence="8 9">
    <name type="scientific">Candidatus Fervidibacter japonicus</name>
    <dbReference type="NCBI Taxonomy" id="2035412"/>
    <lineage>
        <taxon>Bacteria</taxon>
        <taxon>Candidatus Fervidibacterota</taxon>
        <taxon>Candidatus Fervidibacter</taxon>
    </lineage>
</organism>
<accession>A0A2H5XAD7</accession>
<protein>
    <submittedName>
        <fullName evidence="8">Two-component membrane permease complex subunit SMU_747c</fullName>
    </submittedName>
</protein>
<feature type="transmembrane region" description="Helical" evidence="7">
    <location>
        <begin position="244"/>
        <end position="263"/>
    </location>
</feature>
<evidence type="ECO:0000256" key="7">
    <source>
        <dbReference type="SAM" id="Phobius"/>
    </source>
</evidence>
<evidence type="ECO:0000256" key="6">
    <source>
        <dbReference type="ARBA" id="ARBA00023136"/>
    </source>
</evidence>
<keyword evidence="5 7" id="KW-1133">Transmembrane helix</keyword>
<name>A0A2H5XAD7_9BACT</name>
<dbReference type="PANTHER" id="PTHR43299">
    <property type="entry name" value="UPF0718 PROTEIN YRAQ"/>
    <property type="match status" value="1"/>
</dbReference>
<keyword evidence="4 7" id="KW-0812">Transmembrane</keyword>
<feature type="transmembrane region" description="Helical" evidence="7">
    <location>
        <begin position="127"/>
        <end position="148"/>
    </location>
</feature>
<feature type="transmembrane region" description="Helical" evidence="7">
    <location>
        <begin position="323"/>
        <end position="344"/>
    </location>
</feature>
<keyword evidence="6 7" id="KW-0472">Membrane</keyword>
<feature type="transmembrane region" description="Helical" evidence="7">
    <location>
        <begin position="182"/>
        <end position="200"/>
    </location>
</feature>
<evidence type="ECO:0000313" key="8">
    <source>
        <dbReference type="EMBL" id="GBC98149.1"/>
    </source>
</evidence>
<gene>
    <name evidence="8" type="ORF">HRbin17_00646</name>
</gene>
<dbReference type="Proteomes" id="UP000236173">
    <property type="component" value="Unassembled WGS sequence"/>
</dbReference>
<dbReference type="EMBL" id="BEHT01000006">
    <property type="protein sequence ID" value="GBC98149.1"/>
    <property type="molecule type" value="Genomic_DNA"/>
</dbReference>
<comment type="subcellular location">
    <subcellularLocation>
        <location evidence="1">Cell membrane</location>
        <topology evidence="1">Multi-pass membrane protein</topology>
    </subcellularLocation>
</comment>
<dbReference type="AlphaFoldDB" id="A0A2H5XAD7"/>
<feature type="transmembrane region" description="Helical" evidence="7">
    <location>
        <begin position="389"/>
        <end position="409"/>
    </location>
</feature>
<keyword evidence="3" id="KW-1003">Cell membrane</keyword>
<evidence type="ECO:0000256" key="4">
    <source>
        <dbReference type="ARBA" id="ARBA00022692"/>
    </source>
</evidence>
<reference evidence="9" key="1">
    <citation type="submission" date="2017-09" db="EMBL/GenBank/DDBJ databases">
        <title>Metaegenomics of thermophilic ammonia-oxidizing enrichment culture.</title>
        <authorList>
            <person name="Kato S."/>
            <person name="Suzuki K."/>
        </authorList>
    </citation>
    <scope>NUCLEOTIDE SEQUENCE [LARGE SCALE GENOMIC DNA]</scope>
</reference>
<evidence type="ECO:0000256" key="1">
    <source>
        <dbReference type="ARBA" id="ARBA00004651"/>
    </source>
</evidence>
<feature type="transmembrane region" description="Helical" evidence="7">
    <location>
        <begin position="21"/>
        <end position="42"/>
    </location>
</feature>
<dbReference type="InterPro" id="IPR005524">
    <property type="entry name" value="DUF318"/>
</dbReference>